<evidence type="ECO:0000313" key="5">
    <source>
        <dbReference type="Proteomes" id="UP000054988"/>
    </source>
</evidence>
<organism evidence="4 5">
    <name type="scientific">Moniliophthora roreri</name>
    <name type="common">Frosty pod rot fungus</name>
    <name type="synonym">Monilia roreri</name>
    <dbReference type="NCBI Taxonomy" id="221103"/>
    <lineage>
        <taxon>Eukaryota</taxon>
        <taxon>Fungi</taxon>
        <taxon>Dikarya</taxon>
        <taxon>Basidiomycota</taxon>
        <taxon>Agaricomycotina</taxon>
        <taxon>Agaricomycetes</taxon>
        <taxon>Agaricomycetidae</taxon>
        <taxon>Agaricales</taxon>
        <taxon>Marasmiineae</taxon>
        <taxon>Marasmiaceae</taxon>
        <taxon>Moniliophthora</taxon>
    </lineage>
</organism>
<accession>A0A0W0FJX2</accession>
<feature type="compositionally biased region" description="Basic and acidic residues" evidence="2">
    <location>
        <begin position="158"/>
        <end position="167"/>
    </location>
</feature>
<evidence type="ECO:0000256" key="2">
    <source>
        <dbReference type="SAM" id="MobiDB-lite"/>
    </source>
</evidence>
<comment type="similarity">
    <text evidence="1">Belongs to the RdRP family.</text>
</comment>
<dbReference type="Pfam" id="PF05183">
    <property type="entry name" value="RdRP"/>
    <property type="match status" value="1"/>
</dbReference>
<dbReference type="InterPro" id="IPR057596">
    <property type="entry name" value="RDRP_core"/>
</dbReference>
<dbReference type="Proteomes" id="UP000054988">
    <property type="component" value="Unassembled WGS sequence"/>
</dbReference>
<evidence type="ECO:0000259" key="3">
    <source>
        <dbReference type="Pfam" id="PF05183"/>
    </source>
</evidence>
<proteinExistence type="inferred from homology"/>
<dbReference type="PANTHER" id="PTHR23079:SF14">
    <property type="entry name" value="RNA-DEPENDENT RNA POLYMERASE"/>
    <property type="match status" value="1"/>
</dbReference>
<dbReference type="InterPro" id="IPR007855">
    <property type="entry name" value="RDRP"/>
</dbReference>
<dbReference type="EC" id="2.7.7.48" evidence="1"/>
<feature type="compositionally biased region" description="Basic and acidic residues" evidence="2">
    <location>
        <begin position="34"/>
        <end position="50"/>
    </location>
</feature>
<feature type="compositionally biased region" description="Acidic residues" evidence="2">
    <location>
        <begin position="633"/>
        <end position="650"/>
    </location>
</feature>
<keyword evidence="1" id="KW-0548">Nucleotidyltransferase</keyword>
<dbReference type="GO" id="GO:0003968">
    <property type="term" value="F:RNA-directed RNA polymerase activity"/>
    <property type="evidence" value="ECO:0007669"/>
    <property type="project" value="UniProtKB-KW"/>
</dbReference>
<feature type="domain" description="RDRP core" evidence="3">
    <location>
        <begin position="317"/>
        <end position="964"/>
    </location>
</feature>
<dbReference type="GO" id="GO:0003723">
    <property type="term" value="F:RNA binding"/>
    <property type="evidence" value="ECO:0007669"/>
    <property type="project" value="UniProtKB-KW"/>
</dbReference>
<dbReference type="GO" id="GO:0031380">
    <property type="term" value="C:nuclear RNA-directed RNA polymerase complex"/>
    <property type="evidence" value="ECO:0007669"/>
    <property type="project" value="TreeGrafter"/>
</dbReference>
<name>A0A0W0FJX2_MONRR</name>
<dbReference type="GO" id="GO:0030422">
    <property type="term" value="P:siRNA processing"/>
    <property type="evidence" value="ECO:0007669"/>
    <property type="project" value="TreeGrafter"/>
</dbReference>
<dbReference type="EMBL" id="LATX01001892">
    <property type="protein sequence ID" value="KTB36643.1"/>
    <property type="molecule type" value="Genomic_DNA"/>
</dbReference>
<gene>
    <name evidence="4" type="ORF">WG66_10854</name>
</gene>
<reference evidence="4 5" key="1">
    <citation type="submission" date="2015-12" db="EMBL/GenBank/DDBJ databases">
        <title>Draft genome sequence of Moniliophthora roreri, the causal agent of frosty pod rot of cacao.</title>
        <authorList>
            <person name="Aime M.C."/>
            <person name="Diaz-Valderrama J.R."/>
            <person name="Kijpornyongpan T."/>
            <person name="Phillips-Mora W."/>
        </authorList>
    </citation>
    <scope>NUCLEOTIDE SEQUENCE [LARGE SCALE GENOMIC DNA]</scope>
    <source>
        <strain evidence="4 5">MCA 2952</strain>
    </source>
</reference>
<keyword evidence="1" id="KW-0694">RNA-binding</keyword>
<keyword evidence="1" id="KW-0808">Transferase</keyword>
<dbReference type="AlphaFoldDB" id="A0A0W0FJX2"/>
<keyword evidence="1" id="KW-0696">RNA-directed RNA polymerase</keyword>
<feature type="region of interest" description="Disordered" evidence="2">
    <location>
        <begin position="630"/>
        <end position="651"/>
    </location>
</feature>
<comment type="catalytic activity">
    <reaction evidence="1">
        <text>RNA(n) + a ribonucleoside 5'-triphosphate = RNA(n+1) + diphosphate</text>
        <dbReference type="Rhea" id="RHEA:21248"/>
        <dbReference type="Rhea" id="RHEA-COMP:14527"/>
        <dbReference type="Rhea" id="RHEA-COMP:17342"/>
        <dbReference type="ChEBI" id="CHEBI:33019"/>
        <dbReference type="ChEBI" id="CHEBI:61557"/>
        <dbReference type="ChEBI" id="CHEBI:140395"/>
        <dbReference type="EC" id="2.7.7.48"/>
    </reaction>
</comment>
<comment type="caution">
    <text evidence="4">The sequence shown here is derived from an EMBL/GenBank/DDBJ whole genome shotgun (WGS) entry which is preliminary data.</text>
</comment>
<dbReference type="PANTHER" id="PTHR23079">
    <property type="entry name" value="RNA-DEPENDENT RNA POLYMERASE"/>
    <property type="match status" value="1"/>
</dbReference>
<feature type="region of interest" description="Disordered" evidence="2">
    <location>
        <begin position="133"/>
        <end position="174"/>
    </location>
</feature>
<feature type="region of interest" description="Disordered" evidence="2">
    <location>
        <begin position="15"/>
        <end position="57"/>
    </location>
</feature>
<evidence type="ECO:0000256" key="1">
    <source>
        <dbReference type="RuleBase" id="RU363098"/>
    </source>
</evidence>
<protein>
    <recommendedName>
        <fullName evidence="1">RNA-dependent RNA polymerase</fullName>
        <ecNumber evidence="1">2.7.7.48</ecNumber>
    </recommendedName>
</protein>
<sequence length="1184" mass="133784">MTEVIRKGSSQLLWDQLPDPIDWNGPLDGIDDESGSKEDLARGAEARGEEGEGAEEDIEEQYDSYIAMMSQAKHLGIRSYSQEYDDIDIDPEDDISGLIAAYDEGPGVPTQPIPPLSTNVTLNSEDTLAVPTNSECGGLGKRDSSTSTCIDPRPLKNARFDSPDDQSKPSVSSIDTPYYITRRPLNKWKLPIGVLWEIDRLMASGKITEDSLKSECLSKLQCLGNNVRAAPMVEKMLTGKDAGGELVKVSNRPDPFAKERSTKFPYDELDKEEEQFREGQEFGCLGFNKNSDWYGGKVHLRAKVKNVANKYSKDPDFRVLLDRAELGPSFRFSRRFGSASFVRMKIPKALWGSAFIEPLMSFLLRPFVFCGSVYRAFYEKDKTVFLFRTNEMSVGNSISSTRVVPGRLSLTDFLEFHNPLEPNSKQTVAKWASRFALGLSTSAPGLKLKAENIHEIEDIMSVEGEDMTDGSGFINQAALRLLQSKFKWDEWPTAIQCRVAGAKGMLLQHPNNENHEPEVWIRPSQTKIRYSNNDEDECRLIIDVLRSCHSRSSCVLGTETIINMAENGVPAKRFFKLLDEGFNRLITSLTTWEGEDAMYNLWATVARLGGVRAARAARVQAGLARVLGYSEGDAQDDEDEDGLDEQESEDSSVAWWGDEISGQPSSLEETVMRLLDAGFNPYICSVLREKLSAIVTTHIQNYGAKYRVEVPMSCMTFIQPGEFFLTRHLPSVDNLSGFTDPLGVLEEGQIFYKSARRDLPTLDGHLTDTIIGPVLVTRHPCKLPTDVQKWDAVDCPQLRDQTGIIFFSIKGRRRAADYLGGGDYDGDKSLLIYDPSIVDPFVNADIRFADPRNDIEEKCFVKGTKKLPELVAEHIPTKENPLARVRALQDFLLGGLRNISRVGQYSNMHDYCTVTKGYTHEDTIRMAHMFCRTLDGAKTGLTVREDVFTADRKSYNRGVMKWKKPAVKSSMKSQYVSDDGGMKVERPKHLGPFIMDSLVKYSLHRAATFERQFKERMLKHKKHIIDEHLVEPWRKAEKYAQQKKEKGCPLDMQALDEIRSHVKKVYEKHREQVKKMRPKRNGGHFTDLPIEIRQNQLRDLSKEFASYPNPDDLMLDEGIVSRLRASYAYLHDCEANKYTDKGWTRFPWDVAMSELCLIKGKAIGGSKTVVAGFYDRFFLTKTRQ</sequence>
<dbReference type="eggNOG" id="KOG0988">
    <property type="taxonomic scope" value="Eukaryota"/>
</dbReference>
<evidence type="ECO:0000313" key="4">
    <source>
        <dbReference type="EMBL" id="KTB36643.1"/>
    </source>
</evidence>